<protein>
    <submittedName>
        <fullName evidence="8">UAA transporter family</fullName>
    </submittedName>
</protein>
<dbReference type="Pfam" id="PF00892">
    <property type="entry name" value="EamA"/>
    <property type="match status" value="2"/>
</dbReference>
<feature type="transmembrane region" description="Helical" evidence="6">
    <location>
        <begin position="276"/>
        <end position="294"/>
    </location>
</feature>
<feature type="transmembrane region" description="Helical" evidence="6">
    <location>
        <begin position="98"/>
        <end position="115"/>
    </location>
</feature>
<dbReference type="GO" id="GO:0005886">
    <property type="term" value="C:plasma membrane"/>
    <property type="evidence" value="ECO:0007669"/>
    <property type="project" value="UniProtKB-SubCell"/>
</dbReference>
<dbReference type="AlphaFoldDB" id="A0A0G0A280"/>
<feature type="domain" description="EamA" evidence="7">
    <location>
        <begin position="153"/>
        <end position="291"/>
    </location>
</feature>
<evidence type="ECO:0000256" key="5">
    <source>
        <dbReference type="ARBA" id="ARBA00023136"/>
    </source>
</evidence>
<dbReference type="PATRIC" id="fig|1618566.3.peg.295"/>
<feature type="transmembrane region" description="Helical" evidence="6">
    <location>
        <begin position="33"/>
        <end position="55"/>
    </location>
</feature>
<feature type="transmembrane region" description="Helical" evidence="6">
    <location>
        <begin position="251"/>
        <end position="270"/>
    </location>
</feature>
<feature type="transmembrane region" description="Helical" evidence="6">
    <location>
        <begin position="220"/>
        <end position="239"/>
    </location>
</feature>
<dbReference type="PANTHER" id="PTHR32322:SF18">
    <property type="entry name" value="S-ADENOSYLMETHIONINE_S-ADENOSYLHOMOCYSTEINE TRANSPORTER"/>
    <property type="match status" value="1"/>
</dbReference>
<keyword evidence="2" id="KW-1003">Cell membrane</keyword>
<dbReference type="InterPro" id="IPR050638">
    <property type="entry name" value="AA-Vitamin_Transporters"/>
</dbReference>
<keyword evidence="5 6" id="KW-0472">Membrane</keyword>
<feature type="domain" description="EamA" evidence="7">
    <location>
        <begin position="8"/>
        <end position="138"/>
    </location>
</feature>
<accession>A0A0G0A280</accession>
<feature type="transmembrane region" description="Helical" evidence="6">
    <location>
        <begin position="152"/>
        <end position="172"/>
    </location>
</feature>
<evidence type="ECO:0000259" key="7">
    <source>
        <dbReference type="Pfam" id="PF00892"/>
    </source>
</evidence>
<feature type="transmembrane region" description="Helical" evidence="6">
    <location>
        <begin position="127"/>
        <end position="146"/>
    </location>
</feature>
<evidence type="ECO:0000313" key="8">
    <source>
        <dbReference type="EMBL" id="KKP45281.1"/>
    </source>
</evidence>
<feature type="transmembrane region" description="Helical" evidence="6">
    <location>
        <begin position="7"/>
        <end position="27"/>
    </location>
</feature>
<dbReference type="InterPro" id="IPR000620">
    <property type="entry name" value="EamA_dom"/>
</dbReference>
<proteinExistence type="predicted"/>
<dbReference type="InterPro" id="IPR037185">
    <property type="entry name" value="EmrE-like"/>
</dbReference>
<evidence type="ECO:0000313" key="9">
    <source>
        <dbReference type="Proteomes" id="UP000034778"/>
    </source>
</evidence>
<dbReference type="PANTHER" id="PTHR32322">
    <property type="entry name" value="INNER MEMBRANE TRANSPORTER"/>
    <property type="match status" value="1"/>
</dbReference>
<keyword evidence="4 6" id="KW-1133">Transmembrane helix</keyword>
<organism evidence="8 9">
    <name type="scientific">Candidatus Woesebacteria bacterium GW2011_GWB1_33_22</name>
    <dbReference type="NCBI Taxonomy" id="1618566"/>
    <lineage>
        <taxon>Bacteria</taxon>
        <taxon>Candidatus Woeseibacteriota</taxon>
    </lineage>
</organism>
<dbReference type="EMBL" id="LBOW01000002">
    <property type="protein sequence ID" value="KKP45281.1"/>
    <property type="molecule type" value="Genomic_DNA"/>
</dbReference>
<dbReference type="SUPFAM" id="SSF103481">
    <property type="entry name" value="Multidrug resistance efflux transporter EmrE"/>
    <property type="match status" value="2"/>
</dbReference>
<feature type="transmembrane region" description="Helical" evidence="6">
    <location>
        <begin position="184"/>
        <end position="204"/>
    </location>
</feature>
<keyword evidence="3 6" id="KW-0812">Transmembrane</keyword>
<comment type="caution">
    <text evidence="8">The sequence shown here is derived from an EMBL/GenBank/DDBJ whole genome shotgun (WGS) entry which is preliminary data.</text>
</comment>
<evidence type="ECO:0000256" key="1">
    <source>
        <dbReference type="ARBA" id="ARBA00004651"/>
    </source>
</evidence>
<feature type="transmembrane region" description="Helical" evidence="6">
    <location>
        <begin position="67"/>
        <end position="86"/>
    </location>
</feature>
<reference evidence="8 9" key="1">
    <citation type="journal article" date="2015" name="Nature">
        <title>rRNA introns, odd ribosomes, and small enigmatic genomes across a large radiation of phyla.</title>
        <authorList>
            <person name="Brown C.T."/>
            <person name="Hug L.A."/>
            <person name="Thomas B.C."/>
            <person name="Sharon I."/>
            <person name="Castelle C.J."/>
            <person name="Singh A."/>
            <person name="Wilkins M.J."/>
            <person name="Williams K.H."/>
            <person name="Banfield J.F."/>
        </authorList>
    </citation>
    <scope>NUCLEOTIDE SEQUENCE [LARGE SCALE GENOMIC DNA]</scope>
</reference>
<gene>
    <name evidence="8" type="ORF">UR35_C0002G0114</name>
</gene>
<sequence>MQITPRVKAYIMLLGVALIWGIAGPVIKLTLVGIPPLLFITYRFGIATLVALPFLIPKLYNLKKNFWLLLLYGFLNSTATLGLLFWGTDKTTLLDMSLLSLFGPLLMVTLGAFFLKEHVTIKEKIGIAIAFLGSLIIALEPISHNGQGEQRLIGNLLIFGSLICGATSALLVKKLMRENIPPFFLVNFSFVVGFLTLLPFLLLFEPFSIWHLAFGIAPKYHLGVLYMALISGTLAYALDNLALKTIELSEAALFAYIHPAISAIAALVILGDKVTIQLGLGAAVAIFGVAIAEIKKKRYNT</sequence>
<evidence type="ECO:0000256" key="4">
    <source>
        <dbReference type="ARBA" id="ARBA00022989"/>
    </source>
</evidence>
<evidence type="ECO:0000256" key="6">
    <source>
        <dbReference type="SAM" id="Phobius"/>
    </source>
</evidence>
<name>A0A0G0A280_9BACT</name>
<comment type="subcellular location">
    <subcellularLocation>
        <location evidence="1">Cell membrane</location>
        <topology evidence="1">Multi-pass membrane protein</topology>
    </subcellularLocation>
</comment>
<dbReference type="STRING" id="1618566.UR35_C0002G0114"/>
<dbReference type="Proteomes" id="UP000034778">
    <property type="component" value="Unassembled WGS sequence"/>
</dbReference>
<evidence type="ECO:0000256" key="2">
    <source>
        <dbReference type="ARBA" id="ARBA00022475"/>
    </source>
</evidence>
<evidence type="ECO:0000256" key="3">
    <source>
        <dbReference type="ARBA" id="ARBA00022692"/>
    </source>
</evidence>